<evidence type="ECO:0000256" key="3">
    <source>
        <dbReference type="ARBA" id="ARBA00022842"/>
    </source>
</evidence>
<reference evidence="5" key="2">
    <citation type="journal article" date="2023" name="IMA Fungus">
        <title>Comparative genomic study of the Penicillium genus elucidates a diverse pangenome and 15 lateral gene transfer events.</title>
        <authorList>
            <person name="Petersen C."/>
            <person name="Sorensen T."/>
            <person name="Nielsen M.R."/>
            <person name="Sondergaard T.E."/>
            <person name="Sorensen J.L."/>
            <person name="Fitzpatrick D.A."/>
            <person name="Frisvad J.C."/>
            <person name="Nielsen K.L."/>
        </authorList>
    </citation>
    <scope>NUCLEOTIDE SEQUENCE</scope>
    <source>
        <strain evidence="5">IBT 21917</strain>
    </source>
</reference>
<gene>
    <name evidence="5" type="ORF">N7492_001245</name>
</gene>
<dbReference type="PANTHER" id="PTHR35201">
    <property type="entry name" value="TERPENE SYNTHASE"/>
    <property type="match status" value="1"/>
</dbReference>
<dbReference type="SFLD" id="SFLDS00005">
    <property type="entry name" value="Isoprenoid_Synthase_Type_I"/>
    <property type="match status" value="1"/>
</dbReference>
<evidence type="ECO:0000256" key="1">
    <source>
        <dbReference type="ARBA" id="ARBA00001946"/>
    </source>
</evidence>
<keyword evidence="6" id="KW-1185">Reference proteome</keyword>
<dbReference type="InterPro" id="IPR008949">
    <property type="entry name" value="Isoprenoid_synthase_dom_sf"/>
</dbReference>
<evidence type="ECO:0000256" key="2">
    <source>
        <dbReference type="ARBA" id="ARBA00006333"/>
    </source>
</evidence>
<proteinExistence type="inferred from homology"/>
<accession>A0A9W9IR88</accession>
<dbReference type="SUPFAM" id="SSF48576">
    <property type="entry name" value="Terpenoid synthases"/>
    <property type="match status" value="1"/>
</dbReference>
<dbReference type="OrthoDB" id="2861623at2759"/>
<dbReference type="Proteomes" id="UP001146351">
    <property type="component" value="Unassembled WGS sequence"/>
</dbReference>
<evidence type="ECO:0000256" key="4">
    <source>
        <dbReference type="RuleBase" id="RU366034"/>
    </source>
</evidence>
<keyword evidence="3 4" id="KW-0460">Magnesium</keyword>
<evidence type="ECO:0000313" key="6">
    <source>
        <dbReference type="Proteomes" id="UP001146351"/>
    </source>
</evidence>
<dbReference type="SFLD" id="SFLDG01020">
    <property type="entry name" value="Terpene_Cyclase_Like_2"/>
    <property type="match status" value="1"/>
</dbReference>
<evidence type="ECO:0000313" key="5">
    <source>
        <dbReference type="EMBL" id="KAJ5183629.1"/>
    </source>
</evidence>
<dbReference type="EMBL" id="JAPQKO010000001">
    <property type="protein sequence ID" value="KAJ5183629.1"/>
    <property type="molecule type" value="Genomic_DNA"/>
</dbReference>
<dbReference type="Pfam" id="PF19086">
    <property type="entry name" value="Terpene_syn_C_2"/>
    <property type="match status" value="1"/>
</dbReference>
<dbReference type="GO" id="GO:0010333">
    <property type="term" value="F:terpene synthase activity"/>
    <property type="evidence" value="ECO:0007669"/>
    <property type="project" value="InterPro"/>
</dbReference>
<reference evidence="5" key="1">
    <citation type="submission" date="2022-11" db="EMBL/GenBank/DDBJ databases">
        <authorList>
            <person name="Petersen C."/>
        </authorList>
    </citation>
    <scope>NUCLEOTIDE SEQUENCE</scope>
    <source>
        <strain evidence="5">IBT 21917</strain>
    </source>
</reference>
<organism evidence="5 6">
    <name type="scientific">Penicillium capsulatum</name>
    <dbReference type="NCBI Taxonomy" id="69766"/>
    <lineage>
        <taxon>Eukaryota</taxon>
        <taxon>Fungi</taxon>
        <taxon>Dikarya</taxon>
        <taxon>Ascomycota</taxon>
        <taxon>Pezizomycotina</taxon>
        <taxon>Eurotiomycetes</taxon>
        <taxon>Eurotiomycetidae</taxon>
        <taxon>Eurotiales</taxon>
        <taxon>Aspergillaceae</taxon>
        <taxon>Penicillium</taxon>
    </lineage>
</organism>
<name>A0A9W9IR88_9EURO</name>
<sequence length="354" mass="40896">MKTPNEVLRDGQPPLISVQLPDFFVLFLAETPPVNPHYAEVKQESEIRIFKQCPMDERAQRILSKTNMSYFMSIIAPDADADRLRVMCDWGNWAFPYDDLFDTGEFKENPHRGRMMVEGVLHEMDKGIKGHPDFIYHPLVKFHNTIWERIVKNAPEGVQRRYAMKMADYVHAALIQVEVRFFGNTPTLEEVLAMRRNSSGLFPIFPMYEYAHGLHLPDYVFECPSVQKMELIAADLVVLQNDMISYCKEEREGVNHNLVAVCRNSGMSAQAAFDYLGDLLQVRYRSWYLALADLPSWGNEIDAHVQNYLRGIANTVRANLNWSFSSTRYFGGAARQVRKTRRILVHQREADVDL</sequence>
<comment type="caution">
    <text evidence="5">The sequence shown here is derived from an EMBL/GenBank/DDBJ whole genome shotgun (WGS) entry which is preliminary data.</text>
</comment>
<dbReference type="GO" id="GO:0008299">
    <property type="term" value="P:isoprenoid biosynthetic process"/>
    <property type="evidence" value="ECO:0007669"/>
    <property type="project" value="UniProtKB-ARBA"/>
</dbReference>
<dbReference type="AlphaFoldDB" id="A0A9W9IR88"/>
<keyword evidence="4" id="KW-0456">Lyase</keyword>
<dbReference type="InterPro" id="IPR034686">
    <property type="entry name" value="Terpene_cyclase-like_2"/>
</dbReference>
<dbReference type="Gene3D" id="1.10.600.10">
    <property type="entry name" value="Farnesyl Diphosphate Synthase"/>
    <property type="match status" value="1"/>
</dbReference>
<keyword evidence="4" id="KW-0479">Metal-binding</keyword>
<dbReference type="PANTHER" id="PTHR35201:SF4">
    <property type="entry name" value="BETA-PINACENE SYNTHASE-RELATED"/>
    <property type="match status" value="1"/>
</dbReference>
<protein>
    <recommendedName>
        <fullName evidence="4">Terpene synthase</fullName>
        <ecNumber evidence="4">4.2.3.-</ecNumber>
    </recommendedName>
</protein>
<dbReference type="EC" id="4.2.3.-" evidence="4"/>
<comment type="cofactor">
    <cofactor evidence="1 4">
        <name>Mg(2+)</name>
        <dbReference type="ChEBI" id="CHEBI:18420"/>
    </cofactor>
</comment>
<dbReference type="GO" id="GO:0046872">
    <property type="term" value="F:metal ion binding"/>
    <property type="evidence" value="ECO:0007669"/>
    <property type="project" value="UniProtKB-KW"/>
</dbReference>
<comment type="similarity">
    <text evidence="2 4">Belongs to the terpene synthase family.</text>
</comment>